<dbReference type="PANTHER" id="PTHR30303">
    <property type="entry name" value="HYDROGENASE ISOENZYMES FORMATION PROTEIN HYPE"/>
    <property type="match status" value="1"/>
</dbReference>
<dbReference type="Proteomes" id="UP000198393">
    <property type="component" value="Unassembled WGS sequence"/>
</dbReference>
<dbReference type="InterPro" id="IPR010918">
    <property type="entry name" value="PurM-like_C_dom"/>
</dbReference>
<dbReference type="PANTHER" id="PTHR30303:SF4">
    <property type="entry name" value="HYDROGENASE EXPRESSION_FORMATION PROTEIN HYPE"/>
    <property type="match status" value="1"/>
</dbReference>
<dbReference type="EMBL" id="FZPD01000001">
    <property type="protein sequence ID" value="SNS57004.1"/>
    <property type="molecule type" value="Genomic_DNA"/>
</dbReference>
<dbReference type="GO" id="GO:0051604">
    <property type="term" value="P:protein maturation"/>
    <property type="evidence" value="ECO:0007669"/>
    <property type="project" value="TreeGrafter"/>
</dbReference>
<name>A0A239FM25_EKHLU</name>
<evidence type="ECO:0000256" key="1">
    <source>
        <dbReference type="ARBA" id="ARBA00006243"/>
    </source>
</evidence>
<dbReference type="Gene3D" id="3.30.1330.10">
    <property type="entry name" value="PurM-like, N-terminal domain"/>
    <property type="match status" value="1"/>
</dbReference>
<reference evidence="4 5" key="1">
    <citation type="submission" date="2017-06" db="EMBL/GenBank/DDBJ databases">
        <authorList>
            <person name="Kim H.J."/>
            <person name="Triplett B.A."/>
        </authorList>
    </citation>
    <scope>NUCLEOTIDE SEQUENCE [LARGE SCALE GENOMIC DNA]</scope>
    <source>
        <strain evidence="4 5">DSM 19307</strain>
    </source>
</reference>
<dbReference type="Gene3D" id="3.90.650.10">
    <property type="entry name" value="PurM-like C-terminal domain"/>
    <property type="match status" value="1"/>
</dbReference>
<dbReference type="InterPro" id="IPR036921">
    <property type="entry name" value="PurM-like_N_sf"/>
</dbReference>
<dbReference type="InterPro" id="IPR036676">
    <property type="entry name" value="PurM-like_C_sf"/>
</dbReference>
<accession>A0A239FM25</accession>
<dbReference type="SUPFAM" id="SSF56042">
    <property type="entry name" value="PurM C-terminal domain-like"/>
    <property type="match status" value="1"/>
</dbReference>
<evidence type="ECO:0000313" key="4">
    <source>
        <dbReference type="EMBL" id="SNS57004.1"/>
    </source>
</evidence>
<protein>
    <submittedName>
        <fullName evidence="4">Hydrogenase maturation factor</fullName>
    </submittedName>
</protein>
<comment type="similarity">
    <text evidence="1">Belongs to the HypE family.</text>
</comment>
<dbReference type="OrthoDB" id="9801934at2"/>
<feature type="domain" description="PurM-like N-terminal" evidence="2">
    <location>
        <begin position="39"/>
        <end position="142"/>
    </location>
</feature>
<gene>
    <name evidence="4" type="ORF">SAMN05421640_0701</name>
</gene>
<proteinExistence type="inferred from homology"/>
<dbReference type="CDD" id="cd06061">
    <property type="entry name" value="PurM-like1"/>
    <property type="match status" value="1"/>
</dbReference>
<dbReference type="Pfam" id="PF00586">
    <property type="entry name" value="AIRS"/>
    <property type="match status" value="1"/>
</dbReference>
<evidence type="ECO:0000313" key="5">
    <source>
        <dbReference type="Proteomes" id="UP000198393"/>
    </source>
</evidence>
<dbReference type="InterPro" id="IPR011854">
    <property type="entry name" value="HypE"/>
</dbReference>
<dbReference type="PIRSF" id="PIRSF005644">
    <property type="entry name" value="Hdrgns_mtr_HypE"/>
    <property type="match status" value="1"/>
</dbReference>
<dbReference type="InterPro" id="IPR016188">
    <property type="entry name" value="PurM-like_N"/>
</dbReference>
<keyword evidence="5" id="KW-1185">Reference proteome</keyword>
<organism evidence="4 5">
    <name type="scientific">Ekhidna lutea</name>
    <dbReference type="NCBI Taxonomy" id="447679"/>
    <lineage>
        <taxon>Bacteria</taxon>
        <taxon>Pseudomonadati</taxon>
        <taxon>Bacteroidota</taxon>
        <taxon>Cytophagia</taxon>
        <taxon>Cytophagales</taxon>
        <taxon>Reichenbachiellaceae</taxon>
        <taxon>Ekhidna</taxon>
    </lineage>
</organism>
<evidence type="ECO:0000259" key="2">
    <source>
        <dbReference type="Pfam" id="PF00586"/>
    </source>
</evidence>
<dbReference type="AlphaFoldDB" id="A0A239FM25"/>
<dbReference type="SUPFAM" id="SSF55326">
    <property type="entry name" value="PurM N-terminal domain-like"/>
    <property type="match status" value="1"/>
</dbReference>
<sequence>MGAFEDQSGKVSAKIFKEDLLEYCGANRKEVVSGPRFGVDTAVIDLGSGEALAVSSDPLSLIPTLGMEVSAWLSVHLLINDMVTTGFAPQYAQFVLNLPVSLTRDQFREYWKYIHQICEKHEIAITGGHTGQIPRQESTISGGGTMFLRAPKDRILSSDGAQPGDSIIVTKEAAVSSTSLLAMAFPETVSEKCSPDVQKKVANNFWNLSVLKDGLVAAKSLQPKAELRAMHDVTEGGILGAINEMAEASGCGFKVDKNKLPVSEEVQKVANLFDIDPFLSIGAGSMILSVKNGMEDQLIADMTKEGIPAVKVGAFTEEPDKCLLAGNDITPFLFDGVDPYWNAFFNALKAGWK</sequence>
<dbReference type="Pfam" id="PF02769">
    <property type="entry name" value="AIRS_C"/>
    <property type="match status" value="1"/>
</dbReference>
<feature type="domain" description="PurM-like C-terminal" evidence="3">
    <location>
        <begin position="162"/>
        <end position="319"/>
    </location>
</feature>
<evidence type="ECO:0000259" key="3">
    <source>
        <dbReference type="Pfam" id="PF02769"/>
    </source>
</evidence>
<dbReference type="RefSeq" id="WP_089355451.1">
    <property type="nucleotide sequence ID" value="NZ_FZPD01000001.1"/>
</dbReference>